<protein>
    <recommendedName>
        <fullName evidence="2">DUF7159 domain-containing protein</fullName>
    </recommendedName>
</protein>
<feature type="compositionally biased region" description="Low complexity" evidence="1">
    <location>
        <begin position="447"/>
        <end position="458"/>
    </location>
</feature>
<accession>A0A447G907</accession>
<dbReference type="Proteomes" id="UP000269998">
    <property type="component" value="Chromosome"/>
</dbReference>
<organism evidence="3 4">
    <name type="scientific">Mycobacterium basiliense</name>
    <dbReference type="NCBI Taxonomy" id="2094119"/>
    <lineage>
        <taxon>Bacteria</taxon>
        <taxon>Bacillati</taxon>
        <taxon>Actinomycetota</taxon>
        <taxon>Actinomycetes</taxon>
        <taxon>Mycobacteriales</taxon>
        <taxon>Mycobacteriaceae</taxon>
        <taxon>Mycobacterium</taxon>
    </lineage>
</organism>
<sequence length="513" mass="51199">MDVVLGVSLAPAAVRMALVEGQDGNGLIVEEDSFPVGGDSTIRSATDQVIDAILGTREGAAEAGLQLSAIGVSWTDHLQAAALRDALAVRKIENVMLVSGFLAAAALGQTVGGAVGYDRTAVLFIEPDTVTLAVVDTSDGSVSDVRQQLLSADDDTAVAEVVALVAAAESMPARPDGLYVVGTGVDVAMIKPVLDASTSLTVNVPEEHEMALARGAALASGNAPLFASSTAALAYAQDVRTPDFFDQDELGYHDVVEEDSAGRRSGLLVGSGLAVVATAAVVALEVALAMDIRPTVALQPRPNENHLVAPAEPAEVPTQVAAPAPRINVPQPSSGVPQLPAPLPAASIPPAPEAPDLPAAAEPIFGMPAAPVVPAPRAPDPIVAIPPLVPIVVPPVRVPNAVSPAVPKAPTLVPRQQPRLPKPRVQVPVSPPRIVNPIPRGPIGQTPPGRGSSPKPGRVAGGGRGGHGPGGLFGGGGHGGPFGGGGHGGFGGGHGGGFGGGHGGGFGGGHGRH</sequence>
<feature type="region of interest" description="Disordered" evidence="1">
    <location>
        <begin position="403"/>
        <end position="488"/>
    </location>
</feature>
<name>A0A447G907_9MYCO</name>
<feature type="compositionally biased region" description="Gly residues" evidence="1">
    <location>
        <begin position="459"/>
        <end position="488"/>
    </location>
</feature>
<evidence type="ECO:0000259" key="2">
    <source>
        <dbReference type="Pfam" id="PF23717"/>
    </source>
</evidence>
<dbReference type="EMBL" id="LR130759">
    <property type="protein sequence ID" value="VDM86966.1"/>
    <property type="molecule type" value="Genomic_DNA"/>
</dbReference>
<keyword evidence="4" id="KW-1185">Reference proteome</keyword>
<feature type="domain" description="DUF7159" evidence="2">
    <location>
        <begin position="2"/>
        <end position="231"/>
    </location>
</feature>
<proteinExistence type="predicted"/>
<evidence type="ECO:0000256" key="1">
    <source>
        <dbReference type="SAM" id="MobiDB-lite"/>
    </source>
</evidence>
<dbReference type="InterPro" id="IPR055583">
    <property type="entry name" value="DUF7159"/>
</dbReference>
<dbReference type="AlphaFoldDB" id="A0A447G907"/>
<evidence type="ECO:0000313" key="4">
    <source>
        <dbReference type="Proteomes" id="UP000269998"/>
    </source>
</evidence>
<dbReference type="Pfam" id="PF23717">
    <property type="entry name" value="DUF7159"/>
    <property type="match status" value="1"/>
</dbReference>
<gene>
    <name evidence="3" type="ORF">MB901379_00496</name>
</gene>
<evidence type="ECO:0000313" key="3">
    <source>
        <dbReference type="EMBL" id="VDM86966.1"/>
    </source>
</evidence>
<reference evidence="4" key="1">
    <citation type="submission" date="2018-02" db="EMBL/GenBank/DDBJ databases">
        <authorList>
            <person name="Seth-Smith MB H."/>
            <person name="Seth-Smith H."/>
        </authorList>
    </citation>
    <scope>NUCLEOTIDE SEQUENCE [LARGE SCALE GENOMIC DNA]</scope>
</reference>
<dbReference type="KEGG" id="mbai:MB901379_00496"/>